<feature type="compositionally biased region" description="Basic and acidic residues" evidence="5">
    <location>
        <begin position="178"/>
        <end position="199"/>
    </location>
</feature>
<dbReference type="Proteomes" id="UP000516437">
    <property type="component" value="Chromosome 7"/>
</dbReference>
<dbReference type="Pfam" id="PF02902">
    <property type="entry name" value="Peptidase_C48"/>
    <property type="match status" value="1"/>
</dbReference>
<dbReference type="SUPFAM" id="SSF54001">
    <property type="entry name" value="Cysteine proteinases"/>
    <property type="match status" value="1"/>
</dbReference>
<feature type="region of interest" description="Disordered" evidence="5">
    <location>
        <begin position="109"/>
        <end position="156"/>
    </location>
</feature>
<dbReference type="GO" id="GO:0008234">
    <property type="term" value="F:cysteine-type peptidase activity"/>
    <property type="evidence" value="ECO:0007669"/>
    <property type="project" value="UniProtKB-KW"/>
</dbReference>
<dbReference type="InterPro" id="IPR038765">
    <property type="entry name" value="Papain-like_cys_pep_sf"/>
</dbReference>
<dbReference type="EMBL" id="RXIC02000025">
    <property type="protein sequence ID" value="KAB1207913.1"/>
    <property type="molecule type" value="Genomic_DNA"/>
</dbReference>
<dbReference type="Gene3D" id="3.30.310.130">
    <property type="entry name" value="Ubiquitin-related"/>
    <property type="match status" value="1"/>
</dbReference>
<keyword evidence="3" id="KW-0378">Hydrolase</keyword>
<feature type="region of interest" description="Disordered" evidence="5">
    <location>
        <begin position="178"/>
        <end position="235"/>
    </location>
</feature>
<evidence type="ECO:0000259" key="6">
    <source>
        <dbReference type="PROSITE" id="PS50600"/>
    </source>
</evidence>
<evidence type="ECO:0000256" key="2">
    <source>
        <dbReference type="ARBA" id="ARBA00022670"/>
    </source>
</evidence>
<dbReference type="AlphaFoldDB" id="A0A6A1V568"/>
<feature type="compositionally biased region" description="Low complexity" evidence="5">
    <location>
        <begin position="144"/>
        <end position="156"/>
    </location>
</feature>
<dbReference type="PANTHER" id="PTHR46915:SF2">
    <property type="entry name" value="UBIQUITIN-LIKE PROTEASE 4"/>
    <property type="match status" value="1"/>
</dbReference>
<comment type="similarity">
    <text evidence="1">Belongs to the peptidase C48 family.</text>
</comment>
<feature type="compositionally biased region" description="Low complexity" evidence="5">
    <location>
        <begin position="126"/>
        <end position="135"/>
    </location>
</feature>
<evidence type="ECO:0000313" key="7">
    <source>
        <dbReference type="EMBL" id="KAB1207913.1"/>
    </source>
</evidence>
<feature type="compositionally biased region" description="Basic and acidic residues" evidence="5">
    <location>
        <begin position="53"/>
        <end position="80"/>
    </location>
</feature>
<name>A0A6A1V568_9ROSI</name>
<dbReference type="Gene3D" id="1.10.418.20">
    <property type="match status" value="1"/>
</dbReference>
<accession>A0A6A1V568</accession>
<keyword evidence="4" id="KW-0788">Thiol protease</keyword>
<dbReference type="GO" id="GO:0006508">
    <property type="term" value="P:proteolysis"/>
    <property type="evidence" value="ECO:0007669"/>
    <property type="project" value="UniProtKB-KW"/>
</dbReference>
<sequence length="561" mass="65047">MEEEGAKKSALVLDWDKLLSSQDEDVPPPVLIVKPTMTTETPKESEMGNDQSHSQERDERFELLSDHELKESIRSKRRTLEATGSKLPDKGEKLRAALKLLDEEMEWRKLRRVDRENDGSEKPTQSMSSSTSGVSHGFREHTTSSQDHSQSSFASHFRQKMEENTYCGTTHAFDKELSVLSHGDRQKTRHKEELSEGGRRKGRSSSRQWLFHRPSHISKHGVSNGNKKGRASPACSLRQVRESLSSCFSEKKDAFQVLHPNGSRPKKEHTIVLIDEDESQILEMTERADRLAECMKDAKITYPSRDDPESIEICYADIDCLAPEGYLTSTIMNFYIRYLQQQASPTSRAIWDYHFFNTYFYNKLKEAVSYKGSDKEAYFVKFRRWWKGINIFQKAYVLIPIHEDLHWSLVIICIPDKEDESGPIVLHLDSLRLHSSRSIFENIKSFMKEEWDYLVREVAPSDLPISDSVWRKLPHRIVEKVIAVPQQKNDYDCGLFVLFFMERFIEEAPERLKKKDLAMFDRRWFKPEEASGLRVKIQKILVQEFQNACEANHSSESPVSS</sequence>
<evidence type="ECO:0000256" key="3">
    <source>
        <dbReference type="ARBA" id="ARBA00022801"/>
    </source>
</evidence>
<comment type="caution">
    <text evidence="7">The sequence shown here is derived from an EMBL/GenBank/DDBJ whole genome shotgun (WGS) entry which is preliminary data.</text>
</comment>
<dbReference type="PANTHER" id="PTHR46915">
    <property type="entry name" value="UBIQUITIN-LIKE PROTEASE 4-RELATED"/>
    <property type="match status" value="1"/>
</dbReference>
<keyword evidence="2 7" id="KW-0645">Protease</keyword>
<evidence type="ECO:0000256" key="1">
    <source>
        <dbReference type="ARBA" id="ARBA00005234"/>
    </source>
</evidence>
<organism evidence="7 8">
    <name type="scientific">Morella rubra</name>
    <name type="common">Chinese bayberry</name>
    <dbReference type="NCBI Taxonomy" id="262757"/>
    <lineage>
        <taxon>Eukaryota</taxon>
        <taxon>Viridiplantae</taxon>
        <taxon>Streptophyta</taxon>
        <taxon>Embryophyta</taxon>
        <taxon>Tracheophyta</taxon>
        <taxon>Spermatophyta</taxon>
        <taxon>Magnoliopsida</taxon>
        <taxon>eudicotyledons</taxon>
        <taxon>Gunneridae</taxon>
        <taxon>Pentapetalae</taxon>
        <taxon>rosids</taxon>
        <taxon>fabids</taxon>
        <taxon>Fagales</taxon>
        <taxon>Myricaceae</taxon>
        <taxon>Morella</taxon>
    </lineage>
</organism>
<dbReference type="OrthoDB" id="442460at2759"/>
<feature type="region of interest" description="Disordered" evidence="5">
    <location>
        <begin position="21"/>
        <end position="91"/>
    </location>
</feature>
<proteinExistence type="inferred from homology"/>
<gene>
    <name evidence="7" type="ORF">CJ030_MR7G028834</name>
</gene>
<keyword evidence="8" id="KW-1185">Reference proteome</keyword>
<feature type="domain" description="Ubiquitin-like protease family profile" evidence="6">
    <location>
        <begin position="311"/>
        <end position="504"/>
    </location>
</feature>
<evidence type="ECO:0000256" key="5">
    <source>
        <dbReference type="SAM" id="MobiDB-lite"/>
    </source>
</evidence>
<dbReference type="PROSITE" id="PS50600">
    <property type="entry name" value="ULP_PROTEASE"/>
    <property type="match status" value="1"/>
</dbReference>
<protein>
    <submittedName>
        <fullName evidence="7">Ubiquitin-like-specific protease 1D</fullName>
    </submittedName>
</protein>
<dbReference type="GO" id="GO:0016926">
    <property type="term" value="P:protein desumoylation"/>
    <property type="evidence" value="ECO:0007669"/>
    <property type="project" value="UniProtKB-ARBA"/>
</dbReference>
<dbReference type="InterPro" id="IPR003653">
    <property type="entry name" value="Peptidase_C48_C"/>
</dbReference>
<evidence type="ECO:0000256" key="4">
    <source>
        <dbReference type="ARBA" id="ARBA00022807"/>
    </source>
</evidence>
<feature type="compositionally biased region" description="Basic and acidic residues" evidence="5">
    <location>
        <begin position="109"/>
        <end position="121"/>
    </location>
</feature>
<evidence type="ECO:0000313" key="8">
    <source>
        <dbReference type="Proteomes" id="UP000516437"/>
    </source>
</evidence>
<reference evidence="7 8" key="1">
    <citation type="journal article" date="2019" name="Plant Biotechnol. J.">
        <title>The red bayberry genome and genetic basis of sex determination.</title>
        <authorList>
            <person name="Jia H.M."/>
            <person name="Jia H.J."/>
            <person name="Cai Q.L."/>
            <person name="Wang Y."/>
            <person name="Zhao H.B."/>
            <person name="Yang W.F."/>
            <person name="Wang G.Y."/>
            <person name="Li Y.H."/>
            <person name="Zhan D.L."/>
            <person name="Shen Y.T."/>
            <person name="Niu Q.F."/>
            <person name="Chang L."/>
            <person name="Qiu J."/>
            <person name="Zhao L."/>
            <person name="Xie H.B."/>
            <person name="Fu W.Y."/>
            <person name="Jin J."/>
            <person name="Li X.W."/>
            <person name="Jiao Y."/>
            <person name="Zhou C.C."/>
            <person name="Tu T."/>
            <person name="Chai C.Y."/>
            <person name="Gao J.L."/>
            <person name="Fan L.J."/>
            <person name="van de Weg E."/>
            <person name="Wang J.Y."/>
            <person name="Gao Z.S."/>
        </authorList>
    </citation>
    <scope>NUCLEOTIDE SEQUENCE [LARGE SCALE GENOMIC DNA]</scope>
    <source>
        <tissue evidence="7">Leaves</tissue>
    </source>
</reference>